<protein>
    <submittedName>
        <fullName evidence="2">Uncharacterized protein</fullName>
    </submittedName>
</protein>
<dbReference type="EMBL" id="KZ293644">
    <property type="protein sequence ID" value="PBL03874.1"/>
    <property type="molecule type" value="Genomic_DNA"/>
</dbReference>
<feature type="non-terminal residue" evidence="2">
    <location>
        <position position="1"/>
    </location>
</feature>
<organism evidence="2 3">
    <name type="scientific">Armillaria gallica</name>
    <name type="common">Bulbous honey fungus</name>
    <name type="synonym">Armillaria bulbosa</name>
    <dbReference type="NCBI Taxonomy" id="47427"/>
    <lineage>
        <taxon>Eukaryota</taxon>
        <taxon>Fungi</taxon>
        <taxon>Dikarya</taxon>
        <taxon>Basidiomycota</taxon>
        <taxon>Agaricomycotina</taxon>
        <taxon>Agaricomycetes</taxon>
        <taxon>Agaricomycetidae</taxon>
        <taxon>Agaricales</taxon>
        <taxon>Marasmiineae</taxon>
        <taxon>Physalacriaceae</taxon>
        <taxon>Armillaria</taxon>
    </lineage>
</organism>
<dbReference type="InParanoid" id="A0A2H3EWR4"/>
<gene>
    <name evidence="2" type="ORF">ARMGADRAFT_36970</name>
</gene>
<reference evidence="3" key="1">
    <citation type="journal article" date="2017" name="Nat. Ecol. Evol.">
        <title>Genome expansion and lineage-specific genetic innovations in the forest pathogenic fungi Armillaria.</title>
        <authorList>
            <person name="Sipos G."/>
            <person name="Prasanna A.N."/>
            <person name="Walter M.C."/>
            <person name="O'Connor E."/>
            <person name="Balint B."/>
            <person name="Krizsan K."/>
            <person name="Kiss B."/>
            <person name="Hess J."/>
            <person name="Varga T."/>
            <person name="Slot J."/>
            <person name="Riley R."/>
            <person name="Boka B."/>
            <person name="Rigling D."/>
            <person name="Barry K."/>
            <person name="Lee J."/>
            <person name="Mihaltcheva S."/>
            <person name="LaButti K."/>
            <person name="Lipzen A."/>
            <person name="Waldron R."/>
            <person name="Moloney N.M."/>
            <person name="Sperisen C."/>
            <person name="Kredics L."/>
            <person name="Vagvoelgyi C."/>
            <person name="Patrignani A."/>
            <person name="Fitzpatrick D."/>
            <person name="Nagy I."/>
            <person name="Doyle S."/>
            <person name="Anderson J.B."/>
            <person name="Grigoriev I.V."/>
            <person name="Gueldener U."/>
            <person name="Muensterkoetter M."/>
            <person name="Nagy L.G."/>
        </authorList>
    </citation>
    <scope>NUCLEOTIDE SEQUENCE [LARGE SCALE GENOMIC DNA]</scope>
    <source>
        <strain evidence="3">Ar21-2</strain>
    </source>
</reference>
<dbReference type="OrthoDB" id="2931089at2759"/>
<feature type="region of interest" description="Disordered" evidence="1">
    <location>
        <begin position="66"/>
        <end position="91"/>
    </location>
</feature>
<evidence type="ECO:0000313" key="3">
    <source>
        <dbReference type="Proteomes" id="UP000217790"/>
    </source>
</evidence>
<proteinExistence type="predicted"/>
<keyword evidence="3" id="KW-1185">Reference proteome</keyword>
<accession>A0A2H3EWR4</accession>
<name>A0A2H3EWR4_ARMGA</name>
<sequence>QLYRSTNLKDRYQKRETKVKALAKGELVKSLQASCLLLMTTTTTTNEAIRPNVVNIKATDEQFDEGVFSGEEGKNNEEEGDDSEEKGKDSEHEWSKEYLTFEYMIAHEPFIALPVHYLPFPGCALPPPQFALGIGVDDMNDGFELARRLAPNDPVEDSSMLLAVLLHRLRDRTNLNVRATPVCSKEVGFVFYIVTSWDENFDEAPAQRDIMNAMLREISWRENEIKWYIVGTWMDKYREVYLDYCSF</sequence>
<dbReference type="Proteomes" id="UP000217790">
    <property type="component" value="Unassembled WGS sequence"/>
</dbReference>
<evidence type="ECO:0000256" key="1">
    <source>
        <dbReference type="SAM" id="MobiDB-lite"/>
    </source>
</evidence>
<dbReference type="AlphaFoldDB" id="A0A2H3EWR4"/>
<evidence type="ECO:0000313" key="2">
    <source>
        <dbReference type="EMBL" id="PBL03874.1"/>
    </source>
</evidence>